<dbReference type="InterPro" id="IPR000757">
    <property type="entry name" value="Beta-glucanase-like"/>
</dbReference>
<evidence type="ECO:0000313" key="12">
    <source>
        <dbReference type="EMBL" id="KAJ2776945.1"/>
    </source>
</evidence>
<keyword evidence="6" id="KW-0805">Transcription regulation</keyword>
<feature type="compositionally biased region" description="Low complexity" evidence="10">
    <location>
        <begin position="405"/>
        <end position="443"/>
    </location>
</feature>
<proteinExistence type="predicted"/>
<dbReference type="EC" id="2.3.1.48" evidence="2"/>
<name>A0A9W8H6G6_9FUNG</name>
<feature type="domain" description="GH16" evidence="11">
    <location>
        <begin position="439"/>
        <end position="669"/>
    </location>
</feature>
<keyword evidence="4" id="KW-0227">DNA damage</keyword>
<accession>A0A9W8H6G6</accession>
<evidence type="ECO:0000256" key="3">
    <source>
        <dbReference type="ARBA" id="ARBA00022679"/>
    </source>
</evidence>
<reference evidence="12" key="1">
    <citation type="submission" date="2022-07" db="EMBL/GenBank/DDBJ databases">
        <title>Phylogenomic reconstructions and comparative analyses of Kickxellomycotina fungi.</title>
        <authorList>
            <person name="Reynolds N.K."/>
            <person name="Stajich J.E."/>
            <person name="Barry K."/>
            <person name="Grigoriev I.V."/>
            <person name="Crous P."/>
            <person name="Smith M.E."/>
        </authorList>
    </citation>
    <scope>NUCLEOTIDE SEQUENCE</scope>
    <source>
        <strain evidence="12">NBRC 105414</strain>
    </source>
</reference>
<dbReference type="Gene3D" id="2.60.120.200">
    <property type="match status" value="1"/>
</dbReference>
<evidence type="ECO:0000256" key="7">
    <source>
        <dbReference type="ARBA" id="ARBA00023163"/>
    </source>
</evidence>
<dbReference type="InterPro" id="IPR051236">
    <property type="entry name" value="HAT_RTT109-like"/>
</dbReference>
<keyword evidence="8" id="KW-0539">Nucleus</keyword>
<evidence type="ECO:0000259" key="11">
    <source>
        <dbReference type="PROSITE" id="PS51762"/>
    </source>
</evidence>
<dbReference type="GO" id="GO:0032931">
    <property type="term" value="F:histone H3K56 acetyltransferase activity"/>
    <property type="evidence" value="ECO:0007669"/>
    <property type="project" value="TreeGrafter"/>
</dbReference>
<feature type="region of interest" description="Disordered" evidence="10">
    <location>
        <begin position="394"/>
        <end position="460"/>
    </location>
</feature>
<dbReference type="SMART" id="SM01250">
    <property type="entry name" value="KAT11"/>
    <property type="match status" value="1"/>
</dbReference>
<keyword evidence="5" id="KW-0007">Acetylation</keyword>
<dbReference type="EMBL" id="JANBUL010000323">
    <property type="protein sequence ID" value="KAJ2776945.1"/>
    <property type="molecule type" value="Genomic_DNA"/>
</dbReference>
<dbReference type="PANTHER" id="PTHR31571:SF2">
    <property type="entry name" value="HISTONE ACETYLTRANSFERASE RTT109"/>
    <property type="match status" value="1"/>
</dbReference>
<evidence type="ECO:0000256" key="10">
    <source>
        <dbReference type="SAM" id="MobiDB-lite"/>
    </source>
</evidence>
<dbReference type="InterPro" id="IPR013320">
    <property type="entry name" value="ConA-like_dom_sf"/>
</dbReference>
<dbReference type="GO" id="GO:0006974">
    <property type="term" value="P:DNA damage response"/>
    <property type="evidence" value="ECO:0007669"/>
    <property type="project" value="UniProtKB-KW"/>
</dbReference>
<dbReference type="Pfam" id="PF00722">
    <property type="entry name" value="Glyco_hydro_16"/>
    <property type="match status" value="1"/>
</dbReference>
<evidence type="ECO:0000313" key="13">
    <source>
        <dbReference type="Proteomes" id="UP001140217"/>
    </source>
</evidence>
<keyword evidence="13" id="KW-1185">Reference proteome</keyword>
<gene>
    <name evidence="12" type="ORF">H4R18_005405</name>
</gene>
<dbReference type="GO" id="GO:0004553">
    <property type="term" value="F:hydrolase activity, hydrolyzing O-glycosyl compounds"/>
    <property type="evidence" value="ECO:0007669"/>
    <property type="project" value="InterPro"/>
</dbReference>
<dbReference type="SUPFAM" id="SSF49899">
    <property type="entry name" value="Concanavalin A-like lectins/glucanases"/>
    <property type="match status" value="1"/>
</dbReference>
<dbReference type="GO" id="GO:0006355">
    <property type="term" value="P:regulation of DNA-templated transcription"/>
    <property type="evidence" value="ECO:0007669"/>
    <property type="project" value="InterPro"/>
</dbReference>
<dbReference type="OrthoDB" id="4781at2759"/>
<dbReference type="AlphaFoldDB" id="A0A9W8H6G6"/>
<keyword evidence="3" id="KW-0808">Transferase</keyword>
<comment type="caution">
    <text evidence="12">The sequence shown here is derived from an EMBL/GenBank/DDBJ whole genome shotgun (WGS) entry which is preliminary data.</text>
</comment>
<protein>
    <recommendedName>
        <fullName evidence="2">histone acetyltransferase</fullName>
        <ecNumber evidence="2">2.3.1.48</ecNumber>
    </recommendedName>
</protein>
<dbReference type="InterPro" id="IPR013178">
    <property type="entry name" value="Histone_AcTrfase_Rtt109/CBP"/>
</dbReference>
<dbReference type="Proteomes" id="UP001140217">
    <property type="component" value="Unassembled WGS sequence"/>
</dbReference>
<dbReference type="PANTHER" id="PTHR31571">
    <property type="entry name" value="ALTERED INHERITANCE OF MITOCHONDRIA PROTEIN 6"/>
    <property type="match status" value="1"/>
</dbReference>
<evidence type="ECO:0000256" key="1">
    <source>
        <dbReference type="ARBA" id="ARBA00004123"/>
    </source>
</evidence>
<dbReference type="PROSITE" id="PS51728">
    <property type="entry name" value="RTT109_HAT"/>
    <property type="match status" value="1"/>
</dbReference>
<sequence>MEPATIADDVAASLRQLPAGHSFSVRVARTVEFEADALVPRRRRARFHAENTLARRVLVLVSHGDCLVAGLEAREFVTVSAAVGDDRSARAAVAVDVCIEKVDTSGELGPRIPLARMLVAGYVRSLRAYRAVLDVPAVGVHLFARAQPEYLFAGSRANPGKRVLGDLALIKWWRRTLDCSLADSGPERPVAHCVVPGADAGEARGLLGAAAWAWGLPHPPAARAHDCVLQFPDDPAARLLAQPHSGAWTVATLLEMLALSEECGSGHRAAYFSVRLPVPPPADAPEEPSPPADALRALSPEDYDKMLAVLFDHDMDFSTAAAAAVSSARLTSFMATALGISPTEPYTPSERVLSRLRAPAWRGQRQHRLPARGAPSDGLQVLIPAGSGPVNLGNLAASGGGGGSSAQTPPATTAATSATTTTTTAAATTTTTAAKPTTTSAPTAPDPGANPVAQVPFGPEPDGKAYTCQSSFVDFSRADAMSKFSVVWCPQNAYQSQNSVVWKLTPECGTTMVYPWDFHYGRVEARIRIGAGSGVVTAFILLGTPPADEIDFEWVGKDLTHVQTMYYVQAHRVDPLPQVFGVSQQPSQDLSTTFQNYAIELLEDRVQWYLDGRLIRSLMKGSQGFPSDATRAKMGIWDGSQTGGWAGTVDWNSGPFTAEMQWFNFTPYC</sequence>
<comment type="catalytic activity">
    <reaction evidence="9">
        <text>L-lysyl-[histone] + acetyl-CoA = N(6)-acetyl-L-lysyl-[histone] + CoA + H(+)</text>
        <dbReference type="Rhea" id="RHEA:21992"/>
        <dbReference type="Rhea" id="RHEA-COMP:9845"/>
        <dbReference type="Rhea" id="RHEA-COMP:11338"/>
        <dbReference type="ChEBI" id="CHEBI:15378"/>
        <dbReference type="ChEBI" id="CHEBI:29969"/>
        <dbReference type="ChEBI" id="CHEBI:57287"/>
        <dbReference type="ChEBI" id="CHEBI:57288"/>
        <dbReference type="ChEBI" id="CHEBI:61930"/>
        <dbReference type="EC" id="2.3.1.48"/>
    </reaction>
    <physiologicalReaction direction="left-to-right" evidence="9">
        <dbReference type="Rhea" id="RHEA:21993"/>
    </physiologicalReaction>
</comment>
<dbReference type="GO" id="GO:0005634">
    <property type="term" value="C:nucleus"/>
    <property type="evidence" value="ECO:0007669"/>
    <property type="project" value="UniProtKB-SubCell"/>
</dbReference>
<dbReference type="GO" id="GO:0005975">
    <property type="term" value="P:carbohydrate metabolic process"/>
    <property type="evidence" value="ECO:0007669"/>
    <property type="project" value="InterPro"/>
</dbReference>
<keyword evidence="7" id="KW-0804">Transcription</keyword>
<evidence type="ECO:0000256" key="4">
    <source>
        <dbReference type="ARBA" id="ARBA00022763"/>
    </source>
</evidence>
<evidence type="ECO:0000256" key="8">
    <source>
        <dbReference type="ARBA" id="ARBA00023242"/>
    </source>
</evidence>
<evidence type="ECO:0000256" key="5">
    <source>
        <dbReference type="ARBA" id="ARBA00022990"/>
    </source>
</evidence>
<evidence type="ECO:0000256" key="6">
    <source>
        <dbReference type="ARBA" id="ARBA00023015"/>
    </source>
</evidence>
<dbReference type="PROSITE" id="PS51762">
    <property type="entry name" value="GH16_2"/>
    <property type="match status" value="1"/>
</dbReference>
<comment type="subcellular location">
    <subcellularLocation>
        <location evidence="1">Nucleus</location>
    </subcellularLocation>
</comment>
<organism evidence="12 13">
    <name type="scientific">Coemansia javaensis</name>
    <dbReference type="NCBI Taxonomy" id="2761396"/>
    <lineage>
        <taxon>Eukaryota</taxon>
        <taxon>Fungi</taxon>
        <taxon>Fungi incertae sedis</taxon>
        <taxon>Zoopagomycota</taxon>
        <taxon>Kickxellomycotina</taxon>
        <taxon>Kickxellomycetes</taxon>
        <taxon>Kickxellales</taxon>
        <taxon>Kickxellaceae</taxon>
        <taxon>Coemansia</taxon>
    </lineage>
</organism>
<evidence type="ECO:0000256" key="2">
    <source>
        <dbReference type="ARBA" id="ARBA00013184"/>
    </source>
</evidence>
<evidence type="ECO:0000256" key="9">
    <source>
        <dbReference type="ARBA" id="ARBA00048940"/>
    </source>
</evidence>
<dbReference type="Pfam" id="PF08214">
    <property type="entry name" value="HAT_KAT11"/>
    <property type="match status" value="1"/>
</dbReference>
<dbReference type="InterPro" id="IPR016849">
    <property type="entry name" value="Rtt109"/>
</dbReference>